<evidence type="ECO:0000313" key="1">
    <source>
        <dbReference type="EMBL" id="HIU12682.1"/>
    </source>
</evidence>
<dbReference type="EMBL" id="DVMJ01000008">
    <property type="protein sequence ID" value="HIU12682.1"/>
    <property type="molecule type" value="Genomic_DNA"/>
</dbReference>
<evidence type="ECO:0000313" key="2">
    <source>
        <dbReference type="Proteomes" id="UP000824175"/>
    </source>
</evidence>
<name>A0A9D1HMY6_9FIRM</name>
<proteinExistence type="predicted"/>
<organism evidence="1 2">
    <name type="scientific">Candidatus Fimiplasma intestinipullorum</name>
    <dbReference type="NCBI Taxonomy" id="2840825"/>
    <lineage>
        <taxon>Bacteria</taxon>
        <taxon>Bacillati</taxon>
        <taxon>Bacillota</taxon>
        <taxon>Clostridia</taxon>
        <taxon>Eubacteriales</taxon>
        <taxon>Candidatus Fimiplasma</taxon>
    </lineage>
</organism>
<protein>
    <submittedName>
        <fullName evidence="1">Uncharacterized protein</fullName>
    </submittedName>
</protein>
<accession>A0A9D1HMY6</accession>
<sequence length="61" mass="7592">MLSNPDYLAYLNENPDWQRELSRRPENWKLFIENYKQERKLTFPDKIEKVSFLLKMLEMLQ</sequence>
<comment type="caution">
    <text evidence="1">The sequence shown here is derived from an EMBL/GenBank/DDBJ whole genome shotgun (WGS) entry which is preliminary data.</text>
</comment>
<dbReference type="InterPro" id="IPR025613">
    <property type="entry name" value="YlbE"/>
</dbReference>
<dbReference type="Pfam" id="PF14003">
    <property type="entry name" value="YlbE"/>
    <property type="match status" value="1"/>
</dbReference>
<reference evidence="1" key="2">
    <citation type="journal article" date="2021" name="PeerJ">
        <title>Extensive microbial diversity within the chicken gut microbiome revealed by metagenomics and culture.</title>
        <authorList>
            <person name="Gilroy R."/>
            <person name="Ravi A."/>
            <person name="Getino M."/>
            <person name="Pursley I."/>
            <person name="Horton D.L."/>
            <person name="Alikhan N.F."/>
            <person name="Baker D."/>
            <person name="Gharbi K."/>
            <person name="Hall N."/>
            <person name="Watson M."/>
            <person name="Adriaenssens E.M."/>
            <person name="Foster-Nyarko E."/>
            <person name="Jarju S."/>
            <person name="Secka A."/>
            <person name="Antonio M."/>
            <person name="Oren A."/>
            <person name="Chaudhuri R.R."/>
            <person name="La Ragione R."/>
            <person name="Hildebrand F."/>
            <person name="Pallen M.J."/>
        </authorList>
    </citation>
    <scope>NUCLEOTIDE SEQUENCE</scope>
    <source>
        <strain evidence="1">CHK195-11698</strain>
    </source>
</reference>
<dbReference type="AlphaFoldDB" id="A0A9D1HMY6"/>
<dbReference type="Proteomes" id="UP000824175">
    <property type="component" value="Unassembled WGS sequence"/>
</dbReference>
<reference evidence="1" key="1">
    <citation type="submission" date="2020-10" db="EMBL/GenBank/DDBJ databases">
        <authorList>
            <person name="Gilroy R."/>
        </authorList>
    </citation>
    <scope>NUCLEOTIDE SEQUENCE</scope>
    <source>
        <strain evidence="1">CHK195-11698</strain>
    </source>
</reference>
<gene>
    <name evidence="1" type="ORF">IAD15_01225</name>
</gene>